<accession>A0ABS6TGR2</accession>
<dbReference type="Pfam" id="PF11797">
    <property type="entry name" value="WxLIP_HBD"/>
    <property type="match status" value="1"/>
</dbReference>
<feature type="chain" id="PRO_5046032766" evidence="2">
    <location>
        <begin position="26"/>
        <end position="347"/>
    </location>
</feature>
<dbReference type="Pfam" id="PF06030">
    <property type="entry name" value="WxLIP_PGBD"/>
    <property type="match status" value="1"/>
</dbReference>
<protein>
    <submittedName>
        <fullName evidence="5">DUF916 and DUF3324 domain-containing protein</fullName>
    </submittedName>
</protein>
<evidence type="ECO:0000313" key="5">
    <source>
        <dbReference type="EMBL" id="MBV7392068.1"/>
    </source>
</evidence>
<keyword evidence="1" id="KW-0812">Transmembrane</keyword>
<feature type="domain" description="WxL Interacting Protein peptidoglycan binding" evidence="3">
    <location>
        <begin position="33"/>
        <end position="152"/>
    </location>
</feature>
<dbReference type="EMBL" id="JAHUZB010000007">
    <property type="protein sequence ID" value="MBV7392068.1"/>
    <property type="molecule type" value="Genomic_DNA"/>
</dbReference>
<dbReference type="Proteomes" id="UP000774130">
    <property type="component" value="Unassembled WGS sequence"/>
</dbReference>
<keyword evidence="1" id="KW-0472">Membrane</keyword>
<feature type="domain" description="WxL Interacting Protein host binding" evidence="4">
    <location>
        <begin position="164"/>
        <end position="302"/>
    </location>
</feature>
<reference evidence="5 6" key="1">
    <citation type="submission" date="2021-06" db="EMBL/GenBank/DDBJ databases">
        <title>Enterococcus alishanensis sp. nov., a novel lactic acid bacterium isolated from fresh coffee beans.</title>
        <authorList>
            <person name="Chen Y.-S."/>
        </authorList>
    </citation>
    <scope>NUCLEOTIDE SEQUENCE [LARGE SCALE GENOMIC DNA]</scope>
    <source>
        <strain evidence="5 6">ALS3</strain>
    </source>
</reference>
<feature type="transmembrane region" description="Helical" evidence="1">
    <location>
        <begin position="313"/>
        <end position="334"/>
    </location>
</feature>
<evidence type="ECO:0000313" key="6">
    <source>
        <dbReference type="Proteomes" id="UP000774130"/>
    </source>
</evidence>
<name>A0ABS6TGR2_9ENTE</name>
<feature type="signal peptide" evidence="2">
    <location>
        <begin position="1"/>
        <end position="25"/>
    </location>
</feature>
<evidence type="ECO:0000256" key="2">
    <source>
        <dbReference type="SAM" id="SignalP"/>
    </source>
</evidence>
<gene>
    <name evidence="5" type="ORF">KUA55_15405</name>
</gene>
<organism evidence="5 6">
    <name type="scientific">Enterococcus alishanensis</name>
    <dbReference type="NCBI Taxonomy" id="1303817"/>
    <lineage>
        <taxon>Bacteria</taxon>
        <taxon>Bacillati</taxon>
        <taxon>Bacillota</taxon>
        <taxon>Bacilli</taxon>
        <taxon>Lactobacillales</taxon>
        <taxon>Enterococcaceae</taxon>
        <taxon>Enterococcus</taxon>
    </lineage>
</organism>
<keyword evidence="6" id="KW-1185">Reference proteome</keyword>
<keyword evidence="1" id="KW-1133">Transmembrane helix</keyword>
<evidence type="ECO:0000259" key="3">
    <source>
        <dbReference type="Pfam" id="PF06030"/>
    </source>
</evidence>
<dbReference type="InterPro" id="IPR010317">
    <property type="entry name" value="WxLIP_PGBD"/>
</dbReference>
<evidence type="ECO:0000259" key="4">
    <source>
        <dbReference type="Pfam" id="PF11797"/>
    </source>
</evidence>
<sequence length="347" mass="38990">MKKKIFIALLGMLMVICFPFVKTDAAEEDSVDYSIQAIIPENQVNQELSYFDLRVTSGEHQTIQVQVNNFSDQAQKYSVEVNTAQTNGNMLIDYSNNQLPKDSMNQLPISEFVDYPKEIEIPAQKAGIISFDINVPEEAFDGILLGGIHVKKHFAENEKPADGKIKSEYDYILGLRLSENDEAVTPNIEFSKISPANISNNAGIKVQLKNPTATTIKNVTMTGNIYSADSDKSIISRTIENGSIAPDSVFDLFFFNGKTGKTKPLEAGNYRMEMQVKDENDHQWNFSQKFKISQQAAKKVNNQIFTTTSDNTLLYIVIGILSALVLGMLIFWFLKKRQTNKDIESKK</sequence>
<proteinExistence type="predicted"/>
<dbReference type="RefSeq" id="WP_218327280.1">
    <property type="nucleotide sequence ID" value="NZ_JAHUZB010000007.1"/>
</dbReference>
<keyword evidence="2" id="KW-0732">Signal</keyword>
<evidence type="ECO:0000256" key="1">
    <source>
        <dbReference type="SAM" id="Phobius"/>
    </source>
</evidence>
<dbReference type="InterPro" id="IPR021759">
    <property type="entry name" value="WxLIP_HBD"/>
</dbReference>
<comment type="caution">
    <text evidence="5">The sequence shown here is derived from an EMBL/GenBank/DDBJ whole genome shotgun (WGS) entry which is preliminary data.</text>
</comment>